<proteinExistence type="predicted"/>
<feature type="non-terminal residue" evidence="1">
    <location>
        <position position="1"/>
    </location>
</feature>
<dbReference type="AlphaFoldDB" id="A0A1D2AJA3"/>
<sequence>ALHMRYIIREPRKSSAIECGIKAMSIWTTQPPKRYLISDRTLLNPKHHVNTRCSSHACQIRRHLHGMFVHRYNDGTDLVQ</sequence>
<evidence type="ECO:0000313" key="1">
    <source>
        <dbReference type="EMBL" id="JAT79161.1"/>
    </source>
</evidence>
<name>A0A1D2AJA3_ORNBR</name>
<protein>
    <submittedName>
        <fullName evidence="1">Uncharacterized protein</fullName>
    </submittedName>
</protein>
<dbReference type="EMBL" id="GETE01000327">
    <property type="protein sequence ID" value="JAT79161.1"/>
    <property type="molecule type" value="Transcribed_RNA"/>
</dbReference>
<organism evidence="1">
    <name type="scientific">Ornithodoros brasiliensis</name>
    <name type="common">Mouro tick</name>
    <dbReference type="NCBI Taxonomy" id="888526"/>
    <lineage>
        <taxon>Eukaryota</taxon>
        <taxon>Metazoa</taxon>
        <taxon>Ecdysozoa</taxon>
        <taxon>Arthropoda</taxon>
        <taxon>Chelicerata</taxon>
        <taxon>Arachnida</taxon>
        <taxon>Acari</taxon>
        <taxon>Parasitiformes</taxon>
        <taxon>Ixodida</taxon>
        <taxon>Ixodoidea</taxon>
        <taxon>Argasidae</taxon>
        <taxon>Ornithodorinae</taxon>
        <taxon>Ornithodoros</taxon>
    </lineage>
</organism>
<reference evidence="1" key="1">
    <citation type="submission" date="2016-07" db="EMBL/GenBank/DDBJ databases">
        <title>Salivary Glands transcriptome analysis on engorged females of Ornithodoros brasiliensis (Acari:Argasidae).</title>
        <authorList>
            <person name="Simons S.M."/>
            <person name="Carvalho E."/>
            <person name="Junqueira-de-Azevedo I."/>
            <person name="Ho P.L."/>
            <person name="Giovanni D."/>
            <person name="Mendonca R."/>
            <person name="Onofrio V."/>
            <person name="Landulfo G."/>
            <person name="Ramirez D."/>
            <person name="Barros-Battesti D."/>
        </authorList>
    </citation>
    <scope>NUCLEOTIDE SEQUENCE</scope>
    <source>
        <strain evidence="1">Female</strain>
        <tissue evidence="1">Salivary gland</tissue>
    </source>
</reference>
<accession>A0A1D2AJA3</accession>